<accession>A0ABQ3E466</accession>
<dbReference type="Pfam" id="PF00497">
    <property type="entry name" value="SBP_bac_3"/>
    <property type="match status" value="1"/>
</dbReference>
<evidence type="ECO:0000313" key="6">
    <source>
        <dbReference type="Proteomes" id="UP000646745"/>
    </source>
</evidence>
<evidence type="ECO:0000313" key="5">
    <source>
        <dbReference type="EMBL" id="GHB22696.1"/>
    </source>
</evidence>
<dbReference type="Gene3D" id="3.40.190.10">
    <property type="entry name" value="Periplasmic binding protein-like II"/>
    <property type="match status" value="2"/>
</dbReference>
<name>A0ABQ3E466_9GAMM</name>
<evidence type="ECO:0000256" key="1">
    <source>
        <dbReference type="ARBA" id="ARBA00010333"/>
    </source>
</evidence>
<dbReference type="EMBL" id="BMZI01000004">
    <property type="protein sequence ID" value="GHB22696.1"/>
    <property type="molecule type" value="Genomic_DNA"/>
</dbReference>
<keyword evidence="6" id="KW-1185">Reference proteome</keyword>
<protein>
    <submittedName>
        <fullName evidence="5">ABC transporter substrate-binding protein</fullName>
    </submittedName>
</protein>
<sequence>MTFDIRKTALSAFSAGLIGLLTAAPSLAVETPPTLNDGVLTVGMEIAYPPFESYDGDDVVGFDPEVSEALADRLGLEVDYFDTRFPNLILGLNSGRFDTIISGMYILPDRTKQADAIPYAKTGAAIMVLADSSVQPKEPEDLCGLTVGLQQGTSWVAKLSKLSSDYCEPNGKGPVQVREYPTSSETSQALLSGNIQAHMEIVSASNAIAEKSRGRITISSDHALYPETLGIYVKKGNQPLYDALKDAVEAFKATDEYRTLLKKYDLEPA</sequence>
<evidence type="ECO:0000256" key="2">
    <source>
        <dbReference type="ARBA" id="ARBA00022729"/>
    </source>
</evidence>
<reference evidence="6" key="1">
    <citation type="journal article" date="2019" name="Int. J. Syst. Evol. Microbiol.">
        <title>The Global Catalogue of Microorganisms (GCM) 10K type strain sequencing project: providing services to taxonomists for standard genome sequencing and annotation.</title>
        <authorList>
            <consortium name="The Broad Institute Genomics Platform"/>
            <consortium name="The Broad Institute Genome Sequencing Center for Infectious Disease"/>
            <person name="Wu L."/>
            <person name="Ma J."/>
        </authorList>
    </citation>
    <scope>NUCLEOTIDE SEQUENCE [LARGE SCALE GENOMIC DNA]</scope>
    <source>
        <strain evidence="6">KCTC 32998</strain>
    </source>
</reference>
<gene>
    <name evidence="5" type="ORF">GCM10009038_22110</name>
</gene>
<dbReference type="PANTHER" id="PTHR35936">
    <property type="entry name" value="MEMBRANE-BOUND LYTIC MUREIN TRANSGLYCOSYLASE F"/>
    <property type="match status" value="1"/>
</dbReference>
<dbReference type="CDD" id="cd01004">
    <property type="entry name" value="PBP2_MidA_like"/>
    <property type="match status" value="1"/>
</dbReference>
<organism evidence="5 6">
    <name type="scientific">Salinicola rhizosphaerae</name>
    <dbReference type="NCBI Taxonomy" id="1443141"/>
    <lineage>
        <taxon>Bacteria</taxon>
        <taxon>Pseudomonadati</taxon>
        <taxon>Pseudomonadota</taxon>
        <taxon>Gammaproteobacteria</taxon>
        <taxon>Oceanospirillales</taxon>
        <taxon>Halomonadaceae</taxon>
        <taxon>Salinicola</taxon>
    </lineage>
</organism>
<dbReference type="SUPFAM" id="SSF53850">
    <property type="entry name" value="Periplasmic binding protein-like II"/>
    <property type="match status" value="1"/>
</dbReference>
<feature type="signal peptide" evidence="3">
    <location>
        <begin position="1"/>
        <end position="28"/>
    </location>
</feature>
<dbReference type="SMART" id="SM00062">
    <property type="entry name" value="PBPb"/>
    <property type="match status" value="1"/>
</dbReference>
<comment type="similarity">
    <text evidence="1">Belongs to the bacterial solute-binding protein 3 family.</text>
</comment>
<dbReference type="InterPro" id="IPR001638">
    <property type="entry name" value="Solute-binding_3/MltF_N"/>
</dbReference>
<feature type="chain" id="PRO_5046656124" evidence="3">
    <location>
        <begin position="29"/>
        <end position="269"/>
    </location>
</feature>
<evidence type="ECO:0000259" key="4">
    <source>
        <dbReference type="SMART" id="SM00062"/>
    </source>
</evidence>
<dbReference type="PANTHER" id="PTHR35936:SF17">
    <property type="entry name" value="ARGININE-BINDING EXTRACELLULAR PROTEIN ARTP"/>
    <property type="match status" value="1"/>
</dbReference>
<proteinExistence type="inferred from homology"/>
<keyword evidence="2 3" id="KW-0732">Signal</keyword>
<comment type="caution">
    <text evidence="5">The sequence shown here is derived from an EMBL/GenBank/DDBJ whole genome shotgun (WGS) entry which is preliminary data.</text>
</comment>
<dbReference type="Proteomes" id="UP000646745">
    <property type="component" value="Unassembled WGS sequence"/>
</dbReference>
<evidence type="ECO:0000256" key="3">
    <source>
        <dbReference type="SAM" id="SignalP"/>
    </source>
</evidence>
<feature type="domain" description="Solute-binding protein family 3/N-terminal" evidence="4">
    <location>
        <begin position="39"/>
        <end position="268"/>
    </location>
</feature>